<feature type="repeat" description="TPR" evidence="1">
    <location>
        <begin position="136"/>
        <end position="169"/>
    </location>
</feature>
<dbReference type="InterPro" id="IPR013360">
    <property type="entry name" value="Pilus_4_PilW"/>
</dbReference>
<dbReference type="InterPro" id="IPR011990">
    <property type="entry name" value="TPR-like_helical_dom_sf"/>
</dbReference>
<dbReference type="Proteomes" id="UP000198749">
    <property type="component" value="Unassembled WGS sequence"/>
</dbReference>
<evidence type="ECO:0000313" key="3">
    <source>
        <dbReference type="EMBL" id="SER05778.1"/>
    </source>
</evidence>
<protein>
    <submittedName>
        <fullName evidence="3">Type IV pilus assembly protein PilF</fullName>
    </submittedName>
</protein>
<name>A0A1H9L391_9GAMM</name>
<dbReference type="PANTHER" id="PTHR12558:SF13">
    <property type="entry name" value="CELL DIVISION CYCLE PROTEIN 27 HOMOLOG"/>
    <property type="match status" value="1"/>
</dbReference>
<accession>A0A1H9L391</accession>
<sequence>MKGYLILLISLLITGCAGQQVSTAEQDSPKAVQAYNSLGMQYLRRGDTGNAKLAFQRSIEIDSGSAQAYNGLAMVFQLEEDATLAENYFKKAIKVEPDSAMLHNNYGAFLFSLKRYPEACKQLARATEDPFYNQRSQAFENLGRCYLLIDRLDAAEHAFKRSLTLNPKRPLAILQLCDVMLQKDDLEAAVSLFDQYSAMVDAKQIQHNAQSLWLGVQISRLEKNGVDAATYGLILKNLFPDSEEYQQYKESTP</sequence>
<dbReference type="PROSITE" id="PS51257">
    <property type="entry name" value="PROKAR_LIPOPROTEIN"/>
    <property type="match status" value="1"/>
</dbReference>
<dbReference type="SMART" id="SM00028">
    <property type="entry name" value="TPR"/>
    <property type="match status" value="3"/>
</dbReference>
<evidence type="ECO:0000313" key="4">
    <source>
        <dbReference type="Proteomes" id="UP000198749"/>
    </source>
</evidence>
<gene>
    <name evidence="3" type="ORF">SAMN03080615_03774</name>
</gene>
<dbReference type="PROSITE" id="PS50005">
    <property type="entry name" value="TPR"/>
    <property type="match status" value="3"/>
</dbReference>
<feature type="repeat" description="TPR" evidence="1">
    <location>
        <begin position="66"/>
        <end position="99"/>
    </location>
</feature>
<keyword evidence="1" id="KW-0802">TPR repeat</keyword>
<keyword evidence="4" id="KW-1185">Reference proteome</keyword>
<dbReference type="PANTHER" id="PTHR12558">
    <property type="entry name" value="CELL DIVISION CYCLE 16,23,27"/>
    <property type="match status" value="1"/>
</dbReference>
<evidence type="ECO:0000256" key="1">
    <source>
        <dbReference type="PROSITE-ProRule" id="PRU00339"/>
    </source>
</evidence>
<proteinExistence type="predicted"/>
<feature type="chain" id="PRO_5011738121" evidence="2">
    <location>
        <begin position="20"/>
        <end position="253"/>
    </location>
</feature>
<feature type="repeat" description="TPR" evidence="1">
    <location>
        <begin position="32"/>
        <end position="65"/>
    </location>
</feature>
<reference evidence="4" key="1">
    <citation type="submission" date="2016-10" db="EMBL/GenBank/DDBJ databases">
        <authorList>
            <person name="Varghese N."/>
            <person name="Submissions S."/>
        </authorList>
    </citation>
    <scope>NUCLEOTIDE SEQUENCE [LARGE SCALE GENOMIC DNA]</scope>
    <source>
        <strain evidence="4">DSM 18887</strain>
    </source>
</reference>
<dbReference type="Pfam" id="PF13181">
    <property type="entry name" value="TPR_8"/>
    <property type="match status" value="2"/>
</dbReference>
<dbReference type="AlphaFoldDB" id="A0A1H9L391"/>
<dbReference type="Pfam" id="PF13424">
    <property type="entry name" value="TPR_12"/>
    <property type="match status" value="1"/>
</dbReference>
<dbReference type="OrthoDB" id="129043at2"/>
<dbReference type="EMBL" id="FOGB01000015">
    <property type="protein sequence ID" value="SER05778.1"/>
    <property type="molecule type" value="Genomic_DNA"/>
</dbReference>
<organism evidence="3 4">
    <name type="scientific">Amphritea atlantica</name>
    <dbReference type="NCBI Taxonomy" id="355243"/>
    <lineage>
        <taxon>Bacteria</taxon>
        <taxon>Pseudomonadati</taxon>
        <taxon>Pseudomonadota</taxon>
        <taxon>Gammaproteobacteria</taxon>
        <taxon>Oceanospirillales</taxon>
        <taxon>Oceanospirillaceae</taxon>
        <taxon>Amphritea</taxon>
    </lineage>
</organism>
<keyword evidence="2" id="KW-0732">Signal</keyword>
<dbReference type="STRING" id="355243.SAMN03080615_03774"/>
<feature type="signal peptide" evidence="2">
    <location>
        <begin position="1"/>
        <end position="19"/>
    </location>
</feature>
<evidence type="ECO:0000256" key="2">
    <source>
        <dbReference type="SAM" id="SignalP"/>
    </source>
</evidence>
<dbReference type="NCBIfam" id="TIGR02521">
    <property type="entry name" value="type_IV_pilW"/>
    <property type="match status" value="1"/>
</dbReference>
<dbReference type="SUPFAM" id="SSF48452">
    <property type="entry name" value="TPR-like"/>
    <property type="match status" value="1"/>
</dbReference>
<dbReference type="InterPro" id="IPR019734">
    <property type="entry name" value="TPR_rpt"/>
</dbReference>
<dbReference type="RefSeq" id="WP_091361277.1">
    <property type="nucleotide sequence ID" value="NZ_AP025284.1"/>
</dbReference>
<dbReference type="Gene3D" id="1.25.40.10">
    <property type="entry name" value="Tetratricopeptide repeat domain"/>
    <property type="match status" value="1"/>
</dbReference>